<name>A0ABY9JSH1_9BACI</name>
<proteinExistence type="predicted"/>
<accession>A0ABY9JSH1</accession>
<sequence length="59" mass="6894">MNVAAYMSFIAGEPRAIVDFDESELNKYKVTNEDYILSFDHLEDQDTFIVKLEESEDKE</sequence>
<dbReference type="RefSeq" id="WP_226542992.1">
    <property type="nucleotide sequence ID" value="NZ_CP129013.1"/>
</dbReference>
<organism evidence="1 2">
    <name type="scientific">Bacillus carboniphilus</name>
    <dbReference type="NCBI Taxonomy" id="86663"/>
    <lineage>
        <taxon>Bacteria</taxon>
        <taxon>Bacillati</taxon>
        <taxon>Bacillota</taxon>
        <taxon>Bacilli</taxon>
        <taxon>Bacillales</taxon>
        <taxon>Bacillaceae</taxon>
        <taxon>Bacillus</taxon>
    </lineage>
</organism>
<evidence type="ECO:0000313" key="1">
    <source>
        <dbReference type="EMBL" id="WLR42341.1"/>
    </source>
</evidence>
<evidence type="ECO:0000313" key="2">
    <source>
        <dbReference type="Proteomes" id="UP001197974"/>
    </source>
</evidence>
<dbReference type="EMBL" id="CP129013">
    <property type="protein sequence ID" value="WLR42341.1"/>
    <property type="molecule type" value="Genomic_DNA"/>
</dbReference>
<protein>
    <submittedName>
        <fullName evidence="1">Uncharacterized protein</fullName>
    </submittedName>
</protein>
<reference evidence="1 2" key="1">
    <citation type="submission" date="2023-06" db="EMBL/GenBank/DDBJ databases">
        <title>Five Gram-positive bacteria isolated from mangrove sediments in Shenzhen, Guangdong, China.</title>
        <authorList>
            <person name="Yu S."/>
            <person name="Zheng W."/>
            <person name="Huang Y."/>
        </authorList>
    </citation>
    <scope>NUCLEOTIDE SEQUENCE [LARGE SCALE GENOMIC DNA]</scope>
    <source>
        <strain evidence="1 2">SaN35-3</strain>
    </source>
</reference>
<dbReference type="Proteomes" id="UP001197974">
    <property type="component" value="Chromosome"/>
</dbReference>
<gene>
    <name evidence="1" type="ORF">LC087_16770</name>
</gene>
<keyword evidence="2" id="KW-1185">Reference proteome</keyword>